<protein>
    <submittedName>
        <fullName evidence="2">Uncharacterized protein</fullName>
    </submittedName>
</protein>
<sequence>MNINIDINLKASEEVTNALLTLAAVLNNAVPIFDETKKIVESKKQEEIKEVKENFQEDKGKDVIDNRENNYKSNEKTNHKANEKSNQEKNLTDKKPNYKSEENTIHKTNYKGNRENKSNRKYEHNANQQCNGSNKDVHKDAQYDEISLPEIRELLAKISRNGKRLQVKNLIKKFGAKKLTDIPKDKYKLVYKEAKMM</sequence>
<keyword evidence="3" id="KW-1185">Reference proteome</keyword>
<evidence type="ECO:0000313" key="2">
    <source>
        <dbReference type="EMBL" id="GAA0741632.1"/>
    </source>
</evidence>
<evidence type="ECO:0000313" key="3">
    <source>
        <dbReference type="Proteomes" id="UP001501510"/>
    </source>
</evidence>
<evidence type="ECO:0000256" key="1">
    <source>
        <dbReference type="SAM" id="MobiDB-lite"/>
    </source>
</evidence>
<feature type="compositionally biased region" description="Basic and acidic residues" evidence="1">
    <location>
        <begin position="59"/>
        <end position="105"/>
    </location>
</feature>
<proteinExistence type="predicted"/>
<comment type="caution">
    <text evidence="2">The sequence shown here is derived from an EMBL/GenBank/DDBJ whole genome shotgun (WGS) entry which is preliminary data.</text>
</comment>
<dbReference type="EMBL" id="BAAACG010000010">
    <property type="protein sequence ID" value="GAA0741632.1"/>
    <property type="molecule type" value="Genomic_DNA"/>
</dbReference>
<name>A0ABN1JKC2_9CLOT</name>
<organism evidence="2 3">
    <name type="scientific">Clostridium oceanicum</name>
    <dbReference type="NCBI Taxonomy" id="1543"/>
    <lineage>
        <taxon>Bacteria</taxon>
        <taxon>Bacillati</taxon>
        <taxon>Bacillota</taxon>
        <taxon>Clostridia</taxon>
        <taxon>Eubacteriales</taxon>
        <taxon>Clostridiaceae</taxon>
        <taxon>Clostridium</taxon>
    </lineage>
</organism>
<accession>A0ABN1JKC2</accession>
<gene>
    <name evidence="2" type="ORF">GCM10008906_23030</name>
</gene>
<feature type="region of interest" description="Disordered" evidence="1">
    <location>
        <begin position="59"/>
        <end position="120"/>
    </location>
</feature>
<dbReference type="Proteomes" id="UP001501510">
    <property type="component" value="Unassembled WGS sequence"/>
</dbReference>
<dbReference type="RefSeq" id="WP_343761739.1">
    <property type="nucleotide sequence ID" value="NZ_BAAACG010000010.1"/>
</dbReference>
<reference evidence="2 3" key="1">
    <citation type="journal article" date="2019" name="Int. J. Syst. Evol. Microbiol.">
        <title>The Global Catalogue of Microorganisms (GCM) 10K type strain sequencing project: providing services to taxonomists for standard genome sequencing and annotation.</title>
        <authorList>
            <consortium name="The Broad Institute Genomics Platform"/>
            <consortium name="The Broad Institute Genome Sequencing Center for Infectious Disease"/>
            <person name="Wu L."/>
            <person name="Ma J."/>
        </authorList>
    </citation>
    <scope>NUCLEOTIDE SEQUENCE [LARGE SCALE GENOMIC DNA]</scope>
    <source>
        <strain evidence="2 3">JCM 1407</strain>
    </source>
</reference>